<keyword evidence="6 7" id="KW-0472">Membrane</keyword>
<feature type="transmembrane region" description="Helical" evidence="7">
    <location>
        <begin position="92"/>
        <end position="119"/>
    </location>
</feature>
<proteinExistence type="inferred from homology"/>
<comment type="similarity">
    <text evidence="2">Belongs to the DoxX family.</text>
</comment>
<gene>
    <name evidence="8" type="ORF">GTQ45_02915</name>
</gene>
<name>A0A845Q8U0_9HYPH</name>
<evidence type="ECO:0000256" key="2">
    <source>
        <dbReference type="ARBA" id="ARBA00006679"/>
    </source>
</evidence>
<evidence type="ECO:0000256" key="7">
    <source>
        <dbReference type="SAM" id="Phobius"/>
    </source>
</evidence>
<feature type="transmembrane region" description="Helical" evidence="7">
    <location>
        <begin position="125"/>
        <end position="146"/>
    </location>
</feature>
<keyword evidence="4 7" id="KW-0812">Transmembrane</keyword>
<dbReference type="GeneID" id="300653666"/>
<comment type="subcellular location">
    <subcellularLocation>
        <location evidence="1">Cell membrane</location>
        <topology evidence="1">Multi-pass membrane protein</topology>
    </subcellularLocation>
</comment>
<reference evidence="8 9" key="1">
    <citation type="journal article" date="2016" name="Int. J. Syst. Evol. Microbiol.">
        <title>Pyruvatibacter mobilis gen. nov., sp. nov., a marine bacterium from the culture broth of Picochlorum sp. 122.</title>
        <authorList>
            <person name="Wang G."/>
            <person name="Tang M."/>
            <person name="Wu H."/>
            <person name="Dai S."/>
            <person name="Li T."/>
            <person name="Chen C."/>
            <person name="He H."/>
            <person name="Fan J."/>
            <person name="Xiang W."/>
            <person name="Li X."/>
        </authorList>
    </citation>
    <scope>NUCLEOTIDE SEQUENCE [LARGE SCALE GENOMIC DNA]</scope>
    <source>
        <strain evidence="8 9">GYP-11</strain>
    </source>
</reference>
<comment type="caution">
    <text evidence="8">The sequence shown here is derived from an EMBL/GenBank/DDBJ whole genome shotgun (WGS) entry which is preliminary data.</text>
</comment>
<evidence type="ECO:0000313" key="8">
    <source>
        <dbReference type="EMBL" id="NBG94678.1"/>
    </source>
</evidence>
<dbReference type="Pfam" id="PF07681">
    <property type="entry name" value="DoxX"/>
    <property type="match status" value="1"/>
</dbReference>
<dbReference type="RefSeq" id="WP_160586734.1">
    <property type="nucleotide sequence ID" value="NZ_BMHN01000001.1"/>
</dbReference>
<dbReference type="OrthoDB" id="121744at2"/>
<dbReference type="PANTHER" id="PTHR33452:SF1">
    <property type="entry name" value="INNER MEMBRANE PROTEIN YPHA-RELATED"/>
    <property type="match status" value="1"/>
</dbReference>
<keyword evidence="3" id="KW-1003">Cell membrane</keyword>
<dbReference type="Proteomes" id="UP000470384">
    <property type="component" value="Unassembled WGS sequence"/>
</dbReference>
<keyword evidence="5 7" id="KW-1133">Transmembrane helix</keyword>
<evidence type="ECO:0000256" key="1">
    <source>
        <dbReference type="ARBA" id="ARBA00004651"/>
    </source>
</evidence>
<evidence type="ECO:0000313" key="9">
    <source>
        <dbReference type="Proteomes" id="UP000470384"/>
    </source>
</evidence>
<dbReference type="GO" id="GO:0005886">
    <property type="term" value="C:plasma membrane"/>
    <property type="evidence" value="ECO:0007669"/>
    <property type="project" value="UniProtKB-SubCell"/>
</dbReference>
<protein>
    <submittedName>
        <fullName evidence="8">DoxX family membrane protein</fullName>
    </submittedName>
</protein>
<evidence type="ECO:0000256" key="6">
    <source>
        <dbReference type="ARBA" id="ARBA00023136"/>
    </source>
</evidence>
<accession>A0A845Q8U0</accession>
<keyword evidence="9" id="KW-1185">Reference proteome</keyword>
<dbReference type="PANTHER" id="PTHR33452">
    <property type="entry name" value="OXIDOREDUCTASE CATD-RELATED"/>
    <property type="match status" value="1"/>
</dbReference>
<dbReference type="InterPro" id="IPR032808">
    <property type="entry name" value="DoxX"/>
</dbReference>
<dbReference type="EMBL" id="WXYQ01000001">
    <property type="protein sequence ID" value="NBG94678.1"/>
    <property type="molecule type" value="Genomic_DNA"/>
</dbReference>
<dbReference type="AlphaFoldDB" id="A0A845Q8U0"/>
<evidence type="ECO:0000256" key="5">
    <source>
        <dbReference type="ARBA" id="ARBA00022989"/>
    </source>
</evidence>
<organism evidence="8 9">
    <name type="scientific">Pyruvatibacter mobilis</name>
    <dbReference type="NCBI Taxonomy" id="1712261"/>
    <lineage>
        <taxon>Bacteria</taxon>
        <taxon>Pseudomonadati</taxon>
        <taxon>Pseudomonadota</taxon>
        <taxon>Alphaproteobacteria</taxon>
        <taxon>Hyphomicrobiales</taxon>
        <taxon>Parvibaculaceae</taxon>
        <taxon>Pyruvatibacter</taxon>
    </lineage>
</organism>
<evidence type="ECO:0000256" key="3">
    <source>
        <dbReference type="ARBA" id="ARBA00022475"/>
    </source>
</evidence>
<evidence type="ECO:0000256" key="4">
    <source>
        <dbReference type="ARBA" id="ARBA00022692"/>
    </source>
</evidence>
<dbReference type="InterPro" id="IPR051907">
    <property type="entry name" value="DoxX-like_oxidoreductase"/>
</dbReference>
<sequence length="161" mass="17802">MTEPTPRTAPFNLDLIRRFNDLLARVPDWLVALAARVALAGVFWTSARTKVEGVFSIKESTYFLFQYEYALPVIPYEWAAVMATIAEHMFPIMLVLGLGTRFAALGLLVMTAVIQVFVYPGAWNLHLLWATGLLFLLSRGGGLLSVDHLIDRRFTGSAGGA</sequence>